<dbReference type="Proteomes" id="UP000217199">
    <property type="component" value="Unassembled WGS sequence"/>
</dbReference>
<dbReference type="FunCoup" id="A0A286UB81">
    <property type="interactions" value="57"/>
</dbReference>
<reference evidence="13 14" key="1">
    <citation type="journal article" date="2017" name="Mol. Ecol.">
        <title>Comparative and population genomic landscape of Phellinus noxius: A hypervariable fungus causing root rot in trees.</title>
        <authorList>
            <person name="Chung C.L."/>
            <person name="Lee T.J."/>
            <person name="Akiba M."/>
            <person name="Lee H.H."/>
            <person name="Kuo T.H."/>
            <person name="Liu D."/>
            <person name="Ke H.M."/>
            <person name="Yokoi T."/>
            <person name="Roa M.B."/>
            <person name="Lu M.J."/>
            <person name="Chang Y.Y."/>
            <person name="Ann P.J."/>
            <person name="Tsai J.N."/>
            <person name="Chen C.Y."/>
            <person name="Tzean S.S."/>
            <person name="Ota Y."/>
            <person name="Hattori T."/>
            <person name="Sahashi N."/>
            <person name="Liou R.F."/>
            <person name="Kikuchi T."/>
            <person name="Tsai I.J."/>
        </authorList>
    </citation>
    <scope>NUCLEOTIDE SEQUENCE [LARGE SCALE GENOMIC DNA]</scope>
    <source>
        <strain evidence="13 14">FFPRI411160</strain>
    </source>
</reference>
<dbReference type="CDD" id="cd09280">
    <property type="entry name" value="RNase_HI_eukaryote_like"/>
    <property type="match status" value="1"/>
</dbReference>
<evidence type="ECO:0000256" key="10">
    <source>
        <dbReference type="ARBA" id="ARBA00022801"/>
    </source>
</evidence>
<evidence type="ECO:0000256" key="2">
    <source>
        <dbReference type="ARBA" id="ARBA00001946"/>
    </source>
</evidence>
<name>A0A286UB81_9AGAM</name>
<dbReference type="SUPFAM" id="SSF55658">
    <property type="entry name" value="L9 N-domain-like"/>
    <property type="match status" value="1"/>
</dbReference>
<dbReference type="InterPro" id="IPR050092">
    <property type="entry name" value="RNase_H"/>
</dbReference>
<dbReference type="Gene3D" id="3.40.970.10">
    <property type="entry name" value="Ribonuclease H1, N-terminal domain"/>
    <property type="match status" value="1"/>
</dbReference>
<comment type="cofactor">
    <cofactor evidence="2">
        <name>Mg(2+)</name>
        <dbReference type="ChEBI" id="CHEBI:18420"/>
    </cofactor>
</comment>
<evidence type="ECO:0000256" key="11">
    <source>
        <dbReference type="ARBA" id="ARBA00022842"/>
    </source>
</evidence>
<evidence type="ECO:0000256" key="9">
    <source>
        <dbReference type="ARBA" id="ARBA00022759"/>
    </source>
</evidence>
<gene>
    <name evidence="13" type="ORF">PNOK_0691600</name>
</gene>
<dbReference type="GO" id="GO:0046872">
    <property type="term" value="F:metal ion binding"/>
    <property type="evidence" value="ECO:0007669"/>
    <property type="project" value="UniProtKB-KW"/>
</dbReference>
<dbReference type="STRING" id="2282107.A0A286UB81"/>
<dbReference type="EC" id="3.1.26.4" evidence="5"/>
<dbReference type="PANTHER" id="PTHR10642:SF26">
    <property type="entry name" value="RIBONUCLEASE H1"/>
    <property type="match status" value="1"/>
</dbReference>
<evidence type="ECO:0000313" key="13">
    <source>
        <dbReference type="EMBL" id="PAV16852.1"/>
    </source>
</evidence>
<dbReference type="GO" id="GO:0003676">
    <property type="term" value="F:nucleic acid binding"/>
    <property type="evidence" value="ECO:0007669"/>
    <property type="project" value="InterPro"/>
</dbReference>
<keyword evidence="8" id="KW-0479">Metal-binding</keyword>
<dbReference type="InterPro" id="IPR036397">
    <property type="entry name" value="RNaseH_sf"/>
</dbReference>
<evidence type="ECO:0000256" key="6">
    <source>
        <dbReference type="ARBA" id="ARBA00017721"/>
    </source>
</evidence>
<dbReference type="Pfam" id="PF00075">
    <property type="entry name" value="RNase_H"/>
    <property type="match status" value="1"/>
</dbReference>
<dbReference type="Gene3D" id="3.30.420.10">
    <property type="entry name" value="Ribonuclease H-like superfamily/Ribonuclease H"/>
    <property type="match status" value="1"/>
</dbReference>
<dbReference type="EMBL" id="NBII01000007">
    <property type="protein sequence ID" value="PAV16852.1"/>
    <property type="molecule type" value="Genomic_DNA"/>
</dbReference>
<evidence type="ECO:0000256" key="3">
    <source>
        <dbReference type="ARBA" id="ARBA00004065"/>
    </source>
</evidence>
<dbReference type="PROSITE" id="PS50879">
    <property type="entry name" value="RNASE_H_1"/>
    <property type="match status" value="1"/>
</dbReference>
<dbReference type="SUPFAM" id="SSF53098">
    <property type="entry name" value="Ribonuclease H-like"/>
    <property type="match status" value="1"/>
</dbReference>
<proteinExistence type="inferred from homology"/>
<comment type="similarity">
    <text evidence="4">Belongs to the RNase H family.</text>
</comment>
<comment type="caution">
    <text evidence="13">The sequence shown here is derived from an EMBL/GenBank/DDBJ whole genome shotgun (WGS) entry which is preliminary data.</text>
</comment>
<organism evidence="13 14">
    <name type="scientific">Pyrrhoderma noxium</name>
    <dbReference type="NCBI Taxonomy" id="2282107"/>
    <lineage>
        <taxon>Eukaryota</taxon>
        <taxon>Fungi</taxon>
        <taxon>Dikarya</taxon>
        <taxon>Basidiomycota</taxon>
        <taxon>Agaricomycotina</taxon>
        <taxon>Agaricomycetes</taxon>
        <taxon>Hymenochaetales</taxon>
        <taxon>Hymenochaetaceae</taxon>
        <taxon>Pyrrhoderma</taxon>
    </lineage>
</organism>
<feature type="domain" description="RNase H type-1" evidence="12">
    <location>
        <begin position="118"/>
        <end position="269"/>
    </location>
</feature>
<dbReference type="AlphaFoldDB" id="A0A286UB81"/>
<evidence type="ECO:0000256" key="1">
    <source>
        <dbReference type="ARBA" id="ARBA00000077"/>
    </source>
</evidence>
<dbReference type="InterPro" id="IPR011320">
    <property type="entry name" value="RNase_H1_N"/>
</dbReference>
<keyword evidence="14" id="KW-1185">Reference proteome</keyword>
<dbReference type="Pfam" id="PF01693">
    <property type="entry name" value="Cauli_VI"/>
    <property type="match status" value="1"/>
</dbReference>
<dbReference type="InterPro" id="IPR012337">
    <property type="entry name" value="RNaseH-like_sf"/>
</dbReference>
<dbReference type="PANTHER" id="PTHR10642">
    <property type="entry name" value="RIBONUCLEASE H1"/>
    <property type="match status" value="1"/>
</dbReference>
<dbReference type="InterPro" id="IPR009027">
    <property type="entry name" value="Ribosomal_bL9/RNase_H1_N"/>
</dbReference>
<keyword evidence="10" id="KW-0378">Hydrolase</keyword>
<evidence type="ECO:0000259" key="12">
    <source>
        <dbReference type="PROSITE" id="PS50879"/>
    </source>
</evidence>
<dbReference type="GO" id="GO:0043137">
    <property type="term" value="P:DNA replication, removal of RNA primer"/>
    <property type="evidence" value="ECO:0007669"/>
    <property type="project" value="TreeGrafter"/>
</dbReference>
<dbReference type="InParanoid" id="A0A286UB81"/>
<evidence type="ECO:0000313" key="14">
    <source>
        <dbReference type="Proteomes" id="UP000217199"/>
    </source>
</evidence>
<evidence type="ECO:0000256" key="8">
    <source>
        <dbReference type="ARBA" id="ARBA00022723"/>
    </source>
</evidence>
<sequence>MSRAHILPYWISSAHPLPVRVRNKKKDFFSSPTAPCAVFYAVAKGRVPGVYTSWNECEPQVKGFTGSRFKKFTSRKDAEQFIGLPARHSSSSSIPSTSKAKMSRIKSVAFSTKAGPEEDGWDVVYADGACKGNGKPGSVAGIGVWWGENDSRNLAERCPGAQTNNRAELIAILRVLETTLPIATQRLLIKTDSKYSIHCLTEWFHKWKKAGWKTNRGGPVVNRDLIKYILALLQYRNLLGQRVKFEYVQGHAGIEGNEGADYQANRGAELPEKADRVWANECSRMEKLIKEWEEGVEVVDKAVQVNLETEDDQEEDDLIWDESDILDLKGMEAELAGN</sequence>
<dbReference type="FunFam" id="3.40.970.10:FF:000002">
    <property type="entry name" value="Ribonuclease H"/>
    <property type="match status" value="1"/>
</dbReference>
<dbReference type="OrthoDB" id="245563at2759"/>
<keyword evidence="7" id="KW-0540">Nuclease</keyword>
<keyword evidence="11" id="KW-0460">Magnesium</keyword>
<comment type="function">
    <text evidence="3">Endonuclease that specifically degrades the RNA of RNA-DNA hybrids.</text>
</comment>
<dbReference type="InterPro" id="IPR037056">
    <property type="entry name" value="RNase_H1_N_sf"/>
</dbReference>
<dbReference type="GO" id="GO:0004523">
    <property type="term" value="F:RNA-DNA hybrid ribonuclease activity"/>
    <property type="evidence" value="ECO:0007669"/>
    <property type="project" value="UniProtKB-EC"/>
</dbReference>
<accession>A0A286UB81</accession>
<comment type="catalytic activity">
    <reaction evidence="1">
        <text>Endonucleolytic cleavage to 5'-phosphomonoester.</text>
        <dbReference type="EC" id="3.1.26.4"/>
    </reaction>
</comment>
<keyword evidence="9" id="KW-0255">Endonuclease</keyword>
<evidence type="ECO:0000256" key="5">
    <source>
        <dbReference type="ARBA" id="ARBA00012180"/>
    </source>
</evidence>
<protein>
    <recommendedName>
        <fullName evidence="6">Ribonuclease H</fullName>
        <ecNumber evidence="5">3.1.26.4</ecNumber>
    </recommendedName>
</protein>
<dbReference type="InterPro" id="IPR002156">
    <property type="entry name" value="RNaseH_domain"/>
</dbReference>
<evidence type="ECO:0000256" key="4">
    <source>
        <dbReference type="ARBA" id="ARBA00005300"/>
    </source>
</evidence>
<evidence type="ECO:0000256" key="7">
    <source>
        <dbReference type="ARBA" id="ARBA00022722"/>
    </source>
</evidence>